<dbReference type="FunFam" id="3.40.47.10:FF:000010">
    <property type="entry name" value="Acetyl-CoA acetyltransferase (Thiolase)"/>
    <property type="match status" value="1"/>
</dbReference>
<evidence type="ECO:0000256" key="4">
    <source>
        <dbReference type="PIRSR" id="PIRSR000429-1"/>
    </source>
</evidence>
<dbReference type="CDD" id="cd00751">
    <property type="entry name" value="thiolase"/>
    <property type="match status" value="1"/>
</dbReference>
<dbReference type="PATRIC" id="fig|754436.4.peg.1168"/>
<comment type="similarity">
    <text evidence="1 5">Belongs to the thiolase-like superfamily. Thiolase family.</text>
</comment>
<dbReference type="PANTHER" id="PTHR18919:SF107">
    <property type="entry name" value="ACETYL-COA ACETYLTRANSFERASE, CYTOSOLIC"/>
    <property type="match status" value="1"/>
</dbReference>
<feature type="domain" description="Thiolase N-terminal" evidence="6">
    <location>
        <begin position="4"/>
        <end position="262"/>
    </location>
</feature>
<dbReference type="Pfam" id="PF02803">
    <property type="entry name" value="Thiolase_C"/>
    <property type="match status" value="1"/>
</dbReference>
<feature type="active site" description="Proton acceptor" evidence="4">
    <location>
        <position position="387"/>
    </location>
</feature>
<dbReference type="InterPro" id="IPR020615">
    <property type="entry name" value="Thiolase_acyl_enz_int_AS"/>
</dbReference>
<dbReference type="InterPro" id="IPR020616">
    <property type="entry name" value="Thiolase_N"/>
</dbReference>
<dbReference type="EMBL" id="LDOV01000010">
    <property type="protein sequence ID" value="KLV01870.1"/>
    <property type="molecule type" value="Genomic_DNA"/>
</dbReference>
<dbReference type="EC" id="2.3.1.9" evidence="8"/>
<dbReference type="AlphaFoldDB" id="A0A0J1GQ35"/>
<name>A0A0J1GQ35_9GAMM</name>
<dbReference type="SUPFAM" id="SSF53901">
    <property type="entry name" value="Thiolase-like"/>
    <property type="match status" value="2"/>
</dbReference>
<dbReference type="InterPro" id="IPR016039">
    <property type="entry name" value="Thiolase-like"/>
</dbReference>
<dbReference type="PROSITE" id="PS00737">
    <property type="entry name" value="THIOLASE_2"/>
    <property type="match status" value="1"/>
</dbReference>
<evidence type="ECO:0000259" key="6">
    <source>
        <dbReference type="Pfam" id="PF00108"/>
    </source>
</evidence>
<evidence type="ECO:0000259" key="7">
    <source>
        <dbReference type="Pfam" id="PF02803"/>
    </source>
</evidence>
<dbReference type="InterPro" id="IPR020610">
    <property type="entry name" value="Thiolase_AS"/>
</dbReference>
<gene>
    <name evidence="8" type="ORF">ABT58_05500</name>
</gene>
<dbReference type="GO" id="GO:0003985">
    <property type="term" value="F:acetyl-CoA C-acetyltransferase activity"/>
    <property type="evidence" value="ECO:0007669"/>
    <property type="project" value="UniProtKB-EC"/>
</dbReference>
<evidence type="ECO:0000256" key="5">
    <source>
        <dbReference type="RuleBase" id="RU003557"/>
    </source>
</evidence>
<dbReference type="Gene3D" id="3.40.47.10">
    <property type="match status" value="2"/>
</dbReference>
<organism evidence="8 9">
    <name type="scientific">Photobacterium aphoticum</name>
    <dbReference type="NCBI Taxonomy" id="754436"/>
    <lineage>
        <taxon>Bacteria</taxon>
        <taxon>Pseudomonadati</taxon>
        <taxon>Pseudomonadota</taxon>
        <taxon>Gammaproteobacteria</taxon>
        <taxon>Vibrionales</taxon>
        <taxon>Vibrionaceae</taxon>
        <taxon>Photobacterium</taxon>
    </lineage>
</organism>
<evidence type="ECO:0000313" key="9">
    <source>
        <dbReference type="Proteomes" id="UP000036426"/>
    </source>
</evidence>
<keyword evidence="3 5" id="KW-0012">Acyltransferase</keyword>
<dbReference type="PROSITE" id="PS00099">
    <property type="entry name" value="THIOLASE_3"/>
    <property type="match status" value="1"/>
</dbReference>
<dbReference type="Proteomes" id="UP000036426">
    <property type="component" value="Unassembled WGS sequence"/>
</dbReference>
<evidence type="ECO:0000256" key="2">
    <source>
        <dbReference type="ARBA" id="ARBA00022679"/>
    </source>
</evidence>
<feature type="active site" description="Acyl-thioester intermediate" evidence="4">
    <location>
        <position position="88"/>
    </location>
</feature>
<dbReference type="GO" id="GO:0044281">
    <property type="term" value="P:small molecule metabolic process"/>
    <property type="evidence" value="ECO:0007669"/>
    <property type="project" value="UniProtKB-ARBA"/>
</dbReference>
<dbReference type="PIRSF" id="PIRSF000429">
    <property type="entry name" value="Ac-CoA_Ac_transf"/>
    <property type="match status" value="1"/>
</dbReference>
<dbReference type="PANTHER" id="PTHR18919">
    <property type="entry name" value="ACETYL-COA C-ACYLTRANSFERASE"/>
    <property type="match status" value="1"/>
</dbReference>
<reference evidence="8 9" key="1">
    <citation type="submission" date="2015-05" db="EMBL/GenBank/DDBJ databases">
        <title>Photobacterium galathea sp. nov.</title>
        <authorList>
            <person name="Machado H."/>
            <person name="Gram L."/>
        </authorList>
    </citation>
    <scope>NUCLEOTIDE SEQUENCE [LARGE SCALE GENOMIC DNA]</scope>
    <source>
        <strain evidence="8 9">DSM 25995</strain>
    </source>
</reference>
<protein>
    <submittedName>
        <fullName evidence="8">Acetyl-CoA acetyltransferase</fullName>
        <ecNumber evidence="8">2.3.1.9</ecNumber>
    </submittedName>
</protein>
<comment type="caution">
    <text evidence="8">The sequence shown here is derived from an EMBL/GenBank/DDBJ whole genome shotgun (WGS) entry which is preliminary data.</text>
</comment>
<accession>A0A0J1GQ35</accession>
<evidence type="ECO:0000256" key="3">
    <source>
        <dbReference type="ARBA" id="ARBA00023315"/>
    </source>
</evidence>
<keyword evidence="2 5" id="KW-0808">Transferase</keyword>
<feature type="active site" description="Proton acceptor" evidence="4">
    <location>
        <position position="357"/>
    </location>
</feature>
<dbReference type="InterPro" id="IPR020613">
    <property type="entry name" value="Thiolase_CS"/>
</dbReference>
<evidence type="ECO:0000256" key="1">
    <source>
        <dbReference type="ARBA" id="ARBA00010982"/>
    </source>
</evidence>
<dbReference type="OrthoDB" id="8951704at2"/>
<feature type="domain" description="Thiolase C-terminal" evidence="7">
    <location>
        <begin position="271"/>
        <end position="399"/>
    </location>
</feature>
<evidence type="ECO:0000313" key="8">
    <source>
        <dbReference type="EMBL" id="KLV01870.1"/>
    </source>
</evidence>
<dbReference type="RefSeq" id="WP_047873323.1">
    <property type="nucleotide sequence ID" value="NZ_BMYC01000001.1"/>
</dbReference>
<dbReference type="InterPro" id="IPR020617">
    <property type="entry name" value="Thiolase_C"/>
</dbReference>
<dbReference type="Pfam" id="PF00108">
    <property type="entry name" value="Thiolase_N"/>
    <property type="match status" value="1"/>
</dbReference>
<dbReference type="NCBIfam" id="TIGR01930">
    <property type="entry name" value="AcCoA-C-Actrans"/>
    <property type="match status" value="1"/>
</dbReference>
<keyword evidence="9" id="KW-1185">Reference proteome</keyword>
<proteinExistence type="inferred from homology"/>
<dbReference type="PROSITE" id="PS00098">
    <property type="entry name" value="THIOLASE_1"/>
    <property type="match status" value="1"/>
</dbReference>
<sequence>MESVYIVAAKRTPIGNFNGALAPVSAPQLGATAIKAALNQCELSPDLIDEVIAGNVLSAGIGMGPGRQAAILAGIPETVPAYTLNMICGSGMKTVMDAVSHIRAGEADIIVACGMESMSQAPFISSNQLRQGVKMGHQMFEDSIIKDGLTDVFNQYHMGITAENIAELHGISREAQDAFALASQQKAVAAMQAHGFKDEIEPVNVDFRRQQYTVELDEYPKADATLEKLQALRPAFNKDGTVTAGNASGINDGASALILASAAAVKRHNLRPLAEIVACGQAGVSPKVMGLGPVPAIANALEITNLALQDITCLELNEAFAAQALGVMKGLCEQHDVDPEWLAAHTNFNGGAIALGHPLGASGNRILTSLIYEMHRAEHTFGLASLCIGGGMGTAVILRRCDAA</sequence>
<dbReference type="InterPro" id="IPR002155">
    <property type="entry name" value="Thiolase"/>
</dbReference>